<dbReference type="Proteomes" id="UP000000270">
    <property type="component" value="Chromosome"/>
</dbReference>
<keyword evidence="1" id="KW-1133">Transmembrane helix</keyword>
<reference evidence="2 3" key="4">
    <citation type="journal article" date="2009" name="Appl. Environ. Microbiol.">
        <title>Comparative genome-wide transcriptional profiling of Azorhizobium caulinodans ORS571 grown under free-living and symbiotic conditions.</title>
        <authorList>
            <person name="Tsukada S."/>
            <person name="Aono T."/>
            <person name="Akiba N."/>
            <person name="Lee KB."/>
            <person name="Liu CT."/>
            <person name="Toyazaki H."/>
            <person name="Oyaizu H."/>
        </authorList>
    </citation>
    <scope>NUCLEOTIDE SEQUENCE [LARGE SCALE GENOMIC DNA]</scope>
    <source>
        <strain evidence="3">ATCC 43989 / DSM 5975 / JCM 20966 / LMG 6465 / NBRC 14845 / NCIMB 13405 / ORS 571</strain>
    </source>
</reference>
<gene>
    <name evidence="2" type="ordered locus">AZC_4420</name>
</gene>
<keyword evidence="3" id="KW-1185">Reference proteome</keyword>
<sequence length="457" mass="50357">MPGAQRRLVMPLHRAERMSTSPPLVGERFPPVMTWMVLLVVLPLFGQCFYYLAELPPPYILSKAWPVLMAPVAIWAIARVPLPAKGGYVALMAYMMGLTPLISMIKLGNGLFDALTTTVKVWPFSYYFALAGVLVWLNPEPGRLRRIVLALGYGTFGAMLLLWMVAPASWYTSDPSKGKLMLYELERGYRIYMPMFFGVIVLFFLTRTFMRRPSFWPAVGVLVGIALEFYIYKQRASIGAALAVVGWGVLASLPARWRRILAATAAIVVPAVAVLVLLLFADKVETWLGGSLSVRQNSFALATGYLGSDVMNWLFGVGATTRFSTVTLADIFGNAQFYIADIGWVGVVFEYGLVGALMLFGLHVWGYVELRRLARRNGDPFAHALADYVLFLIVTSAVYSLVFTPGEFATVMALAAYLGHRAGRPVAPQGTGHVFIRTAPRRIIGKRHAATAQATVL</sequence>
<feature type="transmembrane region" description="Helical" evidence="1">
    <location>
        <begin position="238"/>
        <end position="255"/>
    </location>
</feature>
<keyword evidence="1" id="KW-0812">Transmembrane</keyword>
<feature type="transmembrane region" description="Helical" evidence="1">
    <location>
        <begin position="215"/>
        <end position="232"/>
    </location>
</feature>
<proteinExistence type="predicted"/>
<dbReference type="HOGENOM" id="CLU_622072_0_0_5"/>
<evidence type="ECO:0000256" key="1">
    <source>
        <dbReference type="SAM" id="Phobius"/>
    </source>
</evidence>
<feature type="transmembrane region" description="Helical" evidence="1">
    <location>
        <begin position="388"/>
        <end position="418"/>
    </location>
</feature>
<dbReference type="eggNOG" id="ENOG502Z7YE">
    <property type="taxonomic scope" value="Bacteria"/>
</dbReference>
<protein>
    <recommendedName>
        <fullName evidence="4">O-antigen polymerase</fullName>
    </recommendedName>
</protein>
<accession>A8HWD9</accession>
<reference evidence="2 3" key="6">
    <citation type="journal article" date="2011" name="Appl. Environ. Microbiol.">
        <title>Involvement of the azorhizobial chromosome partition gene (parA) in the onset of bacteroid differentiation during Sesbania rostrata stem nodule development.</title>
        <authorList>
            <person name="Liu CT."/>
            <person name="Lee KB."/>
            <person name="Wang YS."/>
            <person name="Peng MH."/>
            <person name="Lee KT."/>
            <person name="Suzuki S."/>
            <person name="Suzuki T."/>
            <person name="Oyaizu H."/>
        </authorList>
    </citation>
    <scope>NUCLEOTIDE SEQUENCE [LARGE SCALE GENOMIC DNA]</scope>
    <source>
        <strain evidence="3">ATCC 43989 / DSM 5975 / JCM 20966 / LMG 6465 / NBRC 14845 / NCIMB 13405 / ORS 571</strain>
    </source>
</reference>
<reference evidence="2 3" key="1">
    <citation type="journal article" date="2007" name="Appl. Environ. Microbiol.">
        <title>Rhizobial factors required for stem nodule maturation and maintenance in Sesbania rostrata-Azorhizobium caulinodans ORS571 symbiosis.</title>
        <authorList>
            <person name="Suzuki S."/>
            <person name="Aono T."/>
            <person name="Lee KB."/>
            <person name="Suzuki T."/>
            <person name="Liu CT."/>
            <person name="Miwa H."/>
            <person name="Wakao S."/>
            <person name="Iki T."/>
            <person name="Oyaizu H."/>
        </authorList>
    </citation>
    <scope>NUCLEOTIDE SEQUENCE [LARGE SCALE GENOMIC DNA]</scope>
    <source>
        <strain evidence="3">ATCC 43989 / DSM 5975 / JCM 20966 / LMG 6465 / NBRC 14845 / NCIMB 13405 / ORS 571</strain>
    </source>
</reference>
<name>A8HWD9_AZOC5</name>
<feature type="transmembrane region" description="Helical" evidence="1">
    <location>
        <begin position="191"/>
        <end position="210"/>
    </location>
</feature>
<feature type="transmembrane region" description="Helical" evidence="1">
    <location>
        <begin position="32"/>
        <end position="52"/>
    </location>
</feature>
<feature type="transmembrane region" description="Helical" evidence="1">
    <location>
        <begin position="260"/>
        <end position="281"/>
    </location>
</feature>
<dbReference type="AlphaFoldDB" id="A8HWD9"/>
<feature type="transmembrane region" description="Helical" evidence="1">
    <location>
        <begin position="119"/>
        <end position="137"/>
    </location>
</feature>
<evidence type="ECO:0000313" key="3">
    <source>
        <dbReference type="Proteomes" id="UP000000270"/>
    </source>
</evidence>
<reference evidence="3" key="2">
    <citation type="submission" date="2007-04" db="EMBL/GenBank/DDBJ databases">
        <title>Complete genome sequence of the nitrogen-fixing bacterium Azorhizobium caulinodans ORS571.</title>
        <authorList>
            <person name="Lee K.B."/>
            <person name="Backer P.D."/>
            <person name="Aono T."/>
            <person name="Liu C.T."/>
            <person name="Suzuki S."/>
            <person name="Suzuki T."/>
            <person name="Kaneko T."/>
            <person name="Yamada M."/>
            <person name="Tabata S."/>
            <person name="Kupfer D.M."/>
            <person name="Najar F.Z."/>
            <person name="Wiley G.B."/>
            <person name="Roe B."/>
            <person name="Binnewies T."/>
            <person name="Ussery D."/>
            <person name="Vereecke D."/>
            <person name="Gevers D."/>
            <person name="Holsters M."/>
            <person name="Oyaizu H."/>
        </authorList>
    </citation>
    <scope>NUCLEOTIDE SEQUENCE [LARGE SCALE GENOMIC DNA]</scope>
    <source>
        <strain evidence="3">ATCC 43989 / DSM 5975 / JCM 20966 / LMG 6465 / NBRC 14845 / NCIMB 13405 / ORS 571</strain>
    </source>
</reference>
<organism evidence="2 3">
    <name type="scientific">Azorhizobium caulinodans (strain ATCC 43989 / DSM 5975 / JCM 20966 / LMG 6465 / NBRC 14845 / NCIMB 13405 / ORS 571)</name>
    <dbReference type="NCBI Taxonomy" id="438753"/>
    <lineage>
        <taxon>Bacteria</taxon>
        <taxon>Pseudomonadati</taxon>
        <taxon>Pseudomonadota</taxon>
        <taxon>Alphaproteobacteria</taxon>
        <taxon>Hyphomicrobiales</taxon>
        <taxon>Xanthobacteraceae</taxon>
        <taxon>Azorhizobium</taxon>
    </lineage>
</organism>
<dbReference type="EMBL" id="AP009384">
    <property type="protein sequence ID" value="BAF90418.1"/>
    <property type="molecule type" value="Genomic_DNA"/>
</dbReference>
<dbReference type="STRING" id="438753.AZC_4420"/>
<feature type="transmembrane region" description="Helical" evidence="1">
    <location>
        <begin position="313"/>
        <end position="332"/>
    </location>
</feature>
<feature type="transmembrane region" description="Helical" evidence="1">
    <location>
        <begin position="89"/>
        <end position="107"/>
    </location>
</feature>
<reference evidence="2 3" key="5">
    <citation type="journal article" date="2010" name="Appl. Environ. Microbiol.">
        <title>phrR-like gene praR of Azorhizobium caulinodans ORS571 is essential for symbiosis with Sesbania rostrata and is involved in expression of reb genes.</title>
        <authorList>
            <person name="Akiba N."/>
            <person name="Aono T."/>
            <person name="Toyazaki H."/>
            <person name="Sato S."/>
            <person name="Oyaizu H."/>
        </authorList>
    </citation>
    <scope>NUCLEOTIDE SEQUENCE [LARGE SCALE GENOMIC DNA]</scope>
    <source>
        <strain evidence="3">ATCC 43989 / DSM 5975 / JCM 20966 / LMG 6465 / NBRC 14845 / NCIMB 13405 / ORS 571</strain>
    </source>
</reference>
<dbReference type="KEGG" id="azc:AZC_4420"/>
<feature type="transmembrane region" description="Helical" evidence="1">
    <location>
        <begin position="344"/>
        <end position="368"/>
    </location>
</feature>
<evidence type="ECO:0008006" key="4">
    <source>
        <dbReference type="Google" id="ProtNLM"/>
    </source>
</evidence>
<reference evidence="2 3" key="3">
    <citation type="journal article" date="2008" name="BMC Genomics">
        <title>The genome of the versatile nitrogen fixer Azorhizobium caulinodans ORS571.</title>
        <authorList>
            <person name="Lee KB."/>
            <person name="Backer P.D."/>
            <person name="Aono T."/>
            <person name="Liu CT."/>
            <person name="Suzuki S."/>
            <person name="Suzuki T."/>
            <person name="Kaneko T."/>
            <person name="Yamada M."/>
            <person name="Tabata S."/>
            <person name="Kupfer D.M."/>
            <person name="Najar F.Z."/>
            <person name="Wiley G.B."/>
            <person name="Roe B."/>
            <person name="Binnewies T.T."/>
            <person name="Ussery D.W."/>
            <person name="D'Haeze W."/>
            <person name="Herder J.D."/>
            <person name="Gevers D."/>
            <person name="Vereecke D."/>
            <person name="Holsters M."/>
            <person name="Oyaizu H."/>
        </authorList>
    </citation>
    <scope>NUCLEOTIDE SEQUENCE [LARGE SCALE GENOMIC DNA]</scope>
    <source>
        <strain evidence="3">ATCC 43989 / DSM 5975 / JCM 20966 / LMG 6465 / NBRC 14845 / NCIMB 13405 / ORS 571</strain>
    </source>
</reference>
<keyword evidence="1" id="KW-0472">Membrane</keyword>
<evidence type="ECO:0000313" key="2">
    <source>
        <dbReference type="EMBL" id="BAF90418.1"/>
    </source>
</evidence>
<feature type="transmembrane region" description="Helical" evidence="1">
    <location>
        <begin position="149"/>
        <end position="171"/>
    </location>
</feature>